<dbReference type="PANTHER" id="PTHR33048">
    <property type="entry name" value="PTH11-LIKE INTEGRAL MEMBRANE PROTEIN (AFU_ORTHOLOGUE AFUA_5G11245)"/>
    <property type="match status" value="1"/>
</dbReference>
<evidence type="ECO:0000256" key="1">
    <source>
        <dbReference type="ARBA" id="ARBA00004141"/>
    </source>
</evidence>
<comment type="subcellular location">
    <subcellularLocation>
        <location evidence="1">Membrane</location>
        <topology evidence="1">Multi-pass membrane protein</topology>
    </subcellularLocation>
</comment>
<organism evidence="9 10">
    <name type="scientific">Fusarium floridanum</name>
    <dbReference type="NCBI Taxonomy" id="1325733"/>
    <lineage>
        <taxon>Eukaryota</taxon>
        <taxon>Fungi</taxon>
        <taxon>Dikarya</taxon>
        <taxon>Ascomycota</taxon>
        <taxon>Pezizomycotina</taxon>
        <taxon>Sordariomycetes</taxon>
        <taxon>Hypocreomycetidae</taxon>
        <taxon>Hypocreales</taxon>
        <taxon>Nectriaceae</taxon>
        <taxon>Fusarium</taxon>
        <taxon>Fusarium solani species complex</taxon>
    </lineage>
</organism>
<feature type="transmembrane region" description="Helical" evidence="7">
    <location>
        <begin position="6"/>
        <end position="31"/>
    </location>
</feature>
<name>A0A428SNM1_9HYPO</name>
<keyword evidence="10" id="KW-1185">Reference proteome</keyword>
<evidence type="ECO:0000313" key="9">
    <source>
        <dbReference type="EMBL" id="RSL91408.1"/>
    </source>
</evidence>
<evidence type="ECO:0000256" key="6">
    <source>
        <dbReference type="SAM" id="MobiDB-lite"/>
    </source>
</evidence>
<feature type="transmembrane region" description="Helical" evidence="7">
    <location>
        <begin position="131"/>
        <end position="154"/>
    </location>
</feature>
<keyword evidence="3 7" id="KW-1133">Transmembrane helix</keyword>
<protein>
    <recommendedName>
        <fullName evidence="8">Rhodopsin domain-containing protein</fullName>
    </recommendedName>
</protein>
<feature type="transmembrane region" description="Helical" evidence="7">
    <location>
        <begin position="213"/>
        <end position="234"/>
    </location>
</feature>
<dbReference type="Proteomes" id="UP000287972">
    <property type="component" value="Unassembled WGS sequence"/>
</dbReference>
<feature type="transmembrane region" description="Helical" evidence="7">
    <location>
        <begin position="182"/>
        <end position="201"/>
    </location>
</feature>
<comment type="caution">
    <text evidence="9">The sequence shown here is derived from an EMBL/GenBank/DDBJ whole genome shotgun (WGS) entry which is preliminary data.</text>
</comment>
<sequence>MAPAPSGAAVLGTIYTLIVLAALVIAARIYLRIVIQKRRLLASDFIMILAWLSAVTTSSFDIVLKKHGALEADINYTLTNYNPDSEEEFEHVMKMIWASVIPFFTTFYLCKAALVSVYLQLFPPFMKKRRMLLWATIIYCVIAYIVSIALQLFLCFPIERNWSIKEPEKICPEDALKIVFEVAWALHFTGSLALFALPFLILQNLNMRTKTKIGVYCVFLLGLIDIAFSLTRFLTVLLSHVGSFRAITTIELWSALDVYVGLIIACLPSLRPYLRRNFGASYQYDYNESGRVTKSTVTRRPGQSGFEELGEGPYAGPSTSGSRAIPSRHAAESAEFSTDGDDDKKSNRSDIELVNINVGSNSKDRAHV</sequence>
<accession>A0A428SNM1</accession>
<comment type="similarity">
    <text evidence="5">Belongs to the SAT4 family.</text>
</comment>
<feature type="transmembrane region" description="Helical" evidence="7">
    <location>
        <begin position="246"/>
        <end position="267"/>
    </location>
</feature>
<dbReference type="PANTHER" id="PTHR33048:SF92">
    <property type="entry name" value="INTEGRAL MEMBRANE PROTEIN"/>
    <property type="match status" value="1"/>
</dbReference>
<evidence type="ECO:0000256" key="2">
    <source>
        <dbReference type="ARBA" id="ARBA00022692"/>
    </source>
</evidence>
<feature type="transmembrane region" description="Helical" evidence="7">
    <location>
        <begin position="95"/>
        <end position="119"/>
    </location>
</feature>
<evidence type="ECO:0000259" key="8">
    <source>
        <dbReference type="Pfam" id="PF20684"/>
    </source>
</evidence>
<gene>
    <name evidence="9" type="ORF">CEP51_000284</name>
</gene>
<keyword evidence="4 7" id="KW-0472">Membrane</keyword>
<feature type="transmembrane region" description="Helical" evidence="7">
    <location>
        <begin position="40"/>
        <end position="60"/>
    </location>
</feature>
<reference evidence="9 10" key="1">
    <citation type="submission" date="2017-06" db="EMBL/GenBank/DDBJ databases">
        <title>Comparative genomic analysis of Ambrosia Fusariam Clade fungi.</title>
        <authorList>
            <person name="Stajich J.E."/>
            <person name="Carrillo J."/>
            <person name="Kijimoto T."/>
            <person name="Eskalen A."/>
            <person name="O'Donnell K."/>
            <person name="Kasson M."/>
        </authorList>
    </citation>
    <scope>NUCLEOTIDE SEQUENCE [LARGE SCALE GENOMIC DNA]</scope>
    <source>
        <strain evidence="9 10">NRRL62606</strain>
    </source>
</reference>
<feature type="compositionally biased region" description="Basic and acidic residues" evidence="6">
    <location>
        <begin position="342"/>
        <end position="351"/>
    </location>
</feature>
<proteinExistence type="inferred from homology"/>
<evidence type="ECO:0000256" key="3">
    <source>
        <dbReference type="ARBA" id="ARBA00022989"/>
    </source>
</evidence>
<feature type="domain" description="Rhodopsin" evidence="8">
    <location>
        <begin position="27"/>
        <end position="276"/>
    </location>
</feature>
<keyword evidence="2 7" id="KW-0812">Transmembrane</keyword>
<evidence type="ECO:0000256" key="4">
    <source>
        <dbReference type="ARBA" id="ARBA00023136"/>
    </source>
</evidence>
<evidence type="ECO:0000313" key="10">
    <source>
        <dbReference type="Proteomes" id="UP000287972"/>
    </source>
</evidence>
<dbReference type="AlphaFoldDB" id="A0A428SNM1"/>
<dbReference type="Pfam" id="PF20684">
    <property type="entry name" value="Fung_rhodopsin"/>
    <property type="match status" value="1"/>
</dbReference>
<dbReference type="GO" id="GO:0016020">
    <property type="term" value="C:membrane"/>
    <property type="evidence" value="ECO:0007669"/>
    <property type="project" value="UniProtKB-SubCell"/>
</dbReference>
<evidence type="ECO:0000256" key="7">
    <source>
        <dbReference type="SAM" id="Phobius"/>
    </source>
</evidence>
<feature type="region of interest" description="Disordered" evidence="6">
    <location>
        <begin position="293"/>
        <end position="368"/>
    </location>
</feature>
<dbReference type="InterPro" id="IPR052337">
    <property type="entry name" value="SAT4-like"/>
</dbReference>
<dbReference type="EMBL" id="NKCL01000003">
    <property type="protein sequence ID" value="RSL91408.1"/>
    <property type="molecule type" value="Genomic_DNA"/>
</dbReference>
<dbReference type="InterPro" id="IPR049326">
    <property type="entry name" value="Rhodopsin_dom_fungi"/>
</dbReference>
<evidence type="ECO:0000256" key="5">
    <source>
        <dbReference type="ARBA" id="ARBA00038359"/>
    </source>
</evidence>